<dbReference type="InterPro" id="IPR055417">
    <property type="entry name" value="UFD1_N1"/>
</dbReference>
<dbReference type="GO" id="GO:0006511">
    <property type="term" value="P:ubiquitin-dependent protein catabolic process"/>
    <property type="evidence" value="ECO:0007669"/>
    <property type="project" value="InterPro"/>
</dbReference>
<evidence type="ECO:0000256" key="2">
    <source>
        <dbReference type="ARBA" id="ARBA00022786"/>
    </source>
</evidence>
<dbReference type="Gene3D" id="3.10.330.10">
    <property type="match status" value="1"/>
</dbReference>
<feature type="compositionally biased region" description="Low complexity" evidence="3">
    <location>
        <begin position="289"/>
        <end position="303"/>
    </location>
</feature>
<evidence type="ECO:0000259" key="5">
    <source>
        <dbReference type="Pfam" id="PF24842"/>
    </source>
</evidence>
<feature type="region of interest" description="Disordered" evidence="3">
    <location>
        <begin position="213"/>
        <end position="240"/>
    </location>
</feature>
<evidence type="ECO:0000313" key="6">
    <source>
        <dbReference type="EMBL" id="OIW27446.1"/>
    </source>
</evidence>
<dbReference type="Gene3D" id="2.40.40.50">
    <property type="entry name" value="Ubiquitin fusion degradation protein UFD1, N-terminal domain"/>
    <property type="match status" value="1"/>
</dbReference>
<keyword evidence="2" id="KW-0833">Ubl conjugation pathway</keyword>
<dbReference type="PANTHER" id="PTHR12555">
    <property type="entry name" value="UBIQUITIN FUSION DEGRADATON PROTEIN 1"/>
    <property type="match status" value="1"/>
</dbReference>
<feature type="domain" description="Ubiquitin fusion degradation protein UFD1 N-terminal subdomain 2" evidence="5">
    <location>
        <begin position="132"/>
        <end position="209"/>
    </location>
</feature>
<feature type="domain" description="Ubiquitin fusion degradation protein UFD1 N-terminal subdomain 1" evidence="4">
    <location>
        <begin position="32"/>
        <end position="129"/>
    </location>
</feature>
<dbReference type="GO" id="GO:0032183">
    <property type="term" value="F:SUMO binding"/>
    <property type="evidence" value="ECO:0007669"/>
    <property type="project" value="EnsemblFungi"/>
</dbReference>
<feature type="compositionally biased region" description="Polar residues" evidence="3">
    <location>
        <begin position="218"/>
        <end position="232"/>
    </location>
</feature>
<dbReference type="InterPro" id="IPR055418">
    <property type="entry name" value="UFD1_N2"/>
</dbReference>
<dbReference type="PANTHER" id="PTHR12555:SF13">
    <property type="entry name" value="UBIQUITIN RECOGNITION FACTOR IN ER-ASSOCIATED DEGRADATION PROTEIN 1"/>
    <property type="match status" value="1"/>
</dbReference>
<name>A0A1J7IJ04_9PEZI</name>
<gene>
    <name evidence="6" type="ORF">CONLIGDRAFT_599700</name>
</gene>
<protein>
    <submittedName>
        <fullName evidence="6">UFD1-domain-containing protein</fullName>
    </submittedName>
</protein>
<dbReference type="Pfam" id="PF03152">
    <property type="entry name" value="UFD1_N1"/>
    <property type="match status" value="1"/>
</dbReference>
<dbReference type="GO" id="GO:0031593">
    <property type="term" value="F:polyubiquitin modification-dependent protein binding"/>
    <property type="evidence" value="ECO:0007669"/>
    <property type="project" value="TreeGrafter"/>
</dbReference>
<dbReference type="InParanoid" id="A0A1J7IJ04"/>
<comment type="similarity">
    <text evidence="1">Belongs to the UFD1 family.</text>
</comment>
<dbReference type="STRING" id="1408157.A0A1J7IJ04"/>
<reference evidence="6 7" key="1">
    <citation type="submission" date="2016-10" db="EMBL/GenBank/DDBJ databases">
        <title>Draft genome sequence of Coniochaeta ligniaria NRRL30616, a lignocellulolytic fungus for bioabatement of inhibitors in plant biomass hydrolysates.</title>
        <authorList>
            <consortium name="DOE Joint Genome Institute"/>
            <person name="Jimenez D.J."/>
            <person name="Hector R.E."/>
            <person name="Riley R."/>
            <person name="Sun H."/>
            <person name="Grigoriev I.V."/>
            <person name="Van Elsas J.D."/>
            <person name="Nichols N.N."/>
        </authorList>
    </citation>
    <scope>NUCLEOTIDE SEQUENCE [LARGE SCALE GENOMIC DNA]</scope>
    <source>
        <strain evidence="6 7">NRRL 30616</strain>
    </source>
</reference>
<feature type="region of interest" description="Disordered" evidence="3">
    <location>
        <begin position="346"/>
        <end position="398"/>
    </location>
</feature>
<dbReference type="GO" id="GO:0032933">
    <property type="term" value="P:SREBP signaling pathway"/>
    <property type="evidence" value="ECO:0007669"/>
    <property type="project" value="EnsemblFungi"/>
</dbReference>
<feature type="compositionally biased region" description="Basic and acidic residues" evidence="3">
    <location>
        <begin position="365"/>
        <end position="398"/>
    </location>
</feature>
<evidence type="ECO:0000256" key="3">
    <source>
        <dbReference type="SAM" id="MobiDB-lite"/>
    </source>
</evidence>
<dbReference type="Proteomes" id="UP000182658">
    <property type="component" value="Unassembled WGS sequence"/>
</dbReference>
<dbReference type="EMBL" id="KV875099">
    <property type="protein sequence ID" value="OIW27446.1"/>
    <property type="molecule type" value="Genomic_DNA"/>
</dbReference>
<dbReference type="OrthoDB" id="422728at2759"/>
<proteinExistence type="inferred from homology"/>
<evidence type="ECO:0000256" key="1">
    <source>
        <dbReference type="ARBA" id="ARBA00006043"/>
    </source>
</evidence>
<accession>A0A1J7IJ04</accession>
<dbReference type="GO" id="GO:0034098">
    <property type="term" value="C:VCP-NPL4-UFD1 AAA ATPase complex"/>
    <property type="evidence" value="ECO:0007669"/>
    <property type="project" value="TreeGrafter"/>
</dbReference>
<evidence type="ECO:0000313" key="7">
    <source>
        <dbReference type="Proteomes" id="UP000182658"/>
    </source>
</evidence>
<dbReference type="InterPro" id="IPR042299">
    <property type="entry name" value="Ufd1-like_Nn"/>
</dbReference>
<dbReference type="GO" id="GO:0036503">
    <property type="term" value="P:ERAD pathway"/>
    <property type="evidence" value="ECO:0007669"/>
    <property type="project" value="TreeGrafter"/>
</dbReference>
<sequence>MYGFGRGGGFDPSNPEHLYQMARGRRPVVQRFDEYYRCYPMVMAAGPERPELNFGSKILLPPSALDKVSKLHVQWPIMLELINGAQQKHTHAGVLEFVAEEGRAYIPQWMMQTLKLDVGDMIQIKTTSLELAKLVKLQPQSVKFLEVSDPRAVLENAFRNFAAVTKGDIFAFEYNGEIYEMAVLDVKPETPKMGVSMIETDVSVDFAPPVGYVEPSVQKPTSRAGSGTSTPRSVRGGGLPAGGLLHSQGTMAQAINYDAIAPGAVNAAAAAGHFFGEGNRLAPSKKSSKTATPTNKPATPVPTETLAAIAARRRNGPMPLRLGPNRLFFGYEITPVKTAADKEAELQAAKQPHFAGQGQTLRGGVKKEGAGDKDKGKAPESKKPAEAPNGRRLDGRAV</sequence>
<dbReference type="InterPro" id="IPR004854">
    <property type="entry name" value="Ufd1-like"/>
</dbReference>
<dbReference type="AlphaFoldDB" id="A0A1J7IJ04"/>
<dbReference type="FunCoup" id="A0A1J7IJ04">
    <property type="interactions" value="1034"/>
</dbReference>
<evidence type="ECO:0000259" key="4">
    <source>
        <dbReference type="Pfam" id="PF03152"/>
    </source>
</evidence>
<feature type="region of interest" description="Disordered" evidence="3">
    <location>
        <begin position="280"/>
        <end position="303"/>
    </location>
</feature>
<organism evidence="6 7">
    <name type="scientific">Coniochaeta ligniaria NRRL 30616</name>
    <dbReference type="NCBI Taxonomy" id="1408157"/>
    <lineage>
        <taxon>Eukaryota</taxon>
        <taxon>Fungi</taxon>
        <taxon>Dikarya</taxon>
        <taxon>Ascomycota</taxon>
        <taxon>Pezizomycotina</taxon>
        <taxon>Sordariomycetes</taxon>
        <taxon>Sordariomycetidae</taxon>
        <taxon>Coniochaetales</taxon>
        <taxon>Coniochaetaceae</taxon>
        <taxon>Coniochaeta</taxon>
    </lineage>
</organism>
<dbReference type="Pfam" id="PF24842">
    <property type="entry name" value="UFD1_N2"/>
    <property type="match status" value="1"/>
</dbReference>
<keyword evidence="7" id="KW-1185">Reference proteome</keyword>